<feature type="region of interest" description="Disordered" evidence="1">
    <location>
        <begin position="343"/>
        <end position="382"/>
    </location>
</feature>
<dbReference type="Proteomes" id="UP000707451">
    <property type="component" value="Unassembled WGS sequence"/>
</dbReference>
<feature type="compositionally biased region" description="Polar residues" evidence="1">
    <location>
        <begin position="343"/>
        <end position="363"/>
    </location>
</feature>
<evidence type="ECO:0008006" key="5">
    <source>
        <dbReference type="Google" id="ProtNLM"/>
    </source>
</evidence>
<feature type="region of interest" description="Disordered" evidence="1">
    <location>
        <begin position="259"/>
        <end position="321"/>
    </location>
</feature>
<dbReference type="OrthoDB" id="10251809at2759"/>
<feature type="region of interest" description="Disordered" evidence="1">
    <location>
        <begin position="552"/>
        <end position="611"/>
    </location>
</feature>
<keyword evidence="4" id="KW-1185">Reference proteome</keyword>
<feature type="compositionally biased region" description="Low complexity" evidence="1">
    <location>
        <begin position="364"/>
        <end position="375"/>
    </location>
</feature>
<evidence type="ECO:0000313" key="4">
    <source>
        <dbReference type="Proteomes" id="UP000707451"/>
    </source>
</evidence>
<dbReference type="AlphaFoldDB" id="A0A9P8BPE1"/>
<keyword evidence="2" id="KW-1133">Transmembrane helix</keyword>
<organism evidence="3 4">
    <name type="scientific">Linnemannia hyalina</name>
    <dbReference type="NCBI Taxonomy" id="64524"/>
    <lineage>
        <taxon>Eukaryota</taxon>
        <taxon>Fungi</taxon>
        <taxon>Fungi incertae sedis</taxon>
        <taxon>Mucoromycota</taxon>
        <taxon>Mortierellomycotina</taxon>
        <taxon>Mortierellomycetes</taxon>
        <taxon>Mortierellales</taxon>
        <taxon>Mortierellaceae</taxon>
        <taxon>Linnemannia</taxon>
    </lineage>
</organism>
<proteinExistence type="predicted"/>
<dbReference type="Gene3D" id="2.120.10.80">
    <property type="entry name" value="Kelch-type beta propeller"/>
    <property type="match status" value="1"/>
</dbReference>
<evidence type="ECO:0000313" key="3">
    <source>
        <dbReference type="EMBL" id="KAG9062786.1"/>
    </source>
</evidence>
<sequence>MSYDIGADSWAPFRSDPDPPRSAVGAALDLETGVIVVQGGFIRNFGAPLSSEIDILTSNGGMAQWAWRKGAPTTPLRPIFQPIVVYLPTRKATLIIGGTNFENNNIAGLQKLDSGYLVTTSTVKGITTVSNAIVNLTASEMAVPVSRLSPCYTVLENGDLFMYGGATFSSSLNEAWILNAGDLSWKMMSIGQNPTAGRAGATCQRISPNHIMWVWTATYTPPRPGLPLGAIIGIIVGSCLLLGIALFFAGRTLWKRRKSDTDRKINRDSVSAHPLMGSDSALTNDSNDRFHSTRNLISPSPSSGPISGKMGSEFHSASLTSTKDGRSLPLMIIPYPASTTYNSSSLSVAGTDSPERGSTPTWNSYKSKGAKSKGSLPESERLPQTIADMQYGYYVKTTLHNKQYEKRQIDLNRQQPNNGLNRKITSNQYAILNDGYHDDIELATAVLQLKDVEMGEESIMTPLQSLETGTILVSSHLDDQGSYLISPTGPTSPIGHTPPMPMRGISHRFSNIPSKAELNDDDDEELYQPGVGGSITKLNAIKAAKAKAKAAELSGAGAAPGAGQGKGQQNQSQNQSQQQQQSGRRAMPPLSEELISEESEALADNRRVRRP</sequence>
<keyword evidence="2" id="KW-0472">Membrane</keyword>
<reference evidence="3" key="1">
    <citation type="submission" date="2021-06" db="EMBL/GenBank/DDBJ databases">
        <title>Genome Sequence of Mortierella hyaline Strain SCG-10, a Cold-Adapted, Nitrate-Reducing Fungus Isolated from Soil in Minnesota, USA.</title>
        <authorList>
            <person name="Aldossari N."/>
        </authorList>
    </citation>
    <scope>NUCLEOTIDE SEQUENCE</scope>
    <source>
        <strain evidence="3">SCG-10</strain>
    </source>
</reference>
<feature type="compositionally biased region" description="Low complexity" evidence="1">
    <location>
        <begin position="567"/>
        <end position="583"/>
    </location>
</feature>
<evidence type="ECO:0000256" key="1">
    <source>
        <dbReference type="SAM" id="MobiDB-lite"/>
    </source>
</evidence>
<comment type="caution">
    <text evidence="3">The sequence shown here is derived from an EMBL/GenBank/DDBJ whole genome shotgun (WGS) entry which is preliminary data.</text>
</comment>
<feature type="compositionally biased region" description="Low complexity" evidence="1">
    <location>
        <begin position="297"/>
        <end position="308"/>
    </location>
</feature>
<feature type="transmembrane region" description="Helical" evidence="2">
    <location>
        <begin position="226"/>
        <end position="249"/>
    </location>
</feature>
<gene>
    <name evidence="3" type="ORF">KI688_005092</name>
</gene>
<dbReference type="SUPFAM" id="SSF117281">
    <property type="entry name" value="Kelch motif"/>
    <property type="match status" value="1"/>
</dbReference>
<protein>
    <recommendedName>
        <fullName evidence="5">Galactose oxidase</fullName>
    </recommendedName>
</protein>
<accession>A0A9P8BPE1</accession>
<name>A0A9P8BPE1_9FUNG</name>
<keyword evidence="2" id="KW-0812">Transmembrane</keyword>
<dbReference type="InterPro" id="IPR015915">
    <property type="entry name" value="Kelch-typ_b-propeller"/>
</dbReference>
<dbReference type="EMBL" id="JAHRHY010000018">
    <property type="protein sequence ID" value="KAG9062786.1"/>
    <property type="molecule type" value="Genomic_DNA"/>
</dbReference>
<evidence type="ECO:0000256" key="2">
    <source>
        <dbReference type="SAM" id="Phobius"/>
    </source>
</evidence>